<evidence type="ECO:0000256" key="1">
    <source>
        <dbReference type="ARBA" id="ARBA00012513"/>
    </source>
</evidence>
<feature type="domain" description="Protein kinase" evidence="10">
    <location>
        <begin position="14"/>
        <end position="266"/>
    </location>
</feature>
<feature type="binding site" evidence="7">
    <location>
        <position position="43"/>
    </location>
    <ligand>
        <name>ATP</name>
        <dbReference type="ChEBI" id="CHEBI:30616"/>
    </ligand>
</feature>
<keyword evidence="5" id="KW-0418">Kinase</keyword>
<dbReference type="InterPro" id="IPR011009">
    <property type="entry name" value="Kinase-like_dom_sf"/>
</dbReference>
<dbReference type="RefSeq" id="WP_281903826.1">
    <property type="nucleotide sequence ID" value="NZ_BSDI01000059.1"/>
</dbReference>
<evidence type="ECO:0000256" key="6">
    <source>
        <dbReference type="ARBA" id="ARBA00022840"/>
    </source>
</evidence>
<dbReference type="Pfam" id="PF00069">
    <property type="entry name" value="Pkinase"/>
    <property type="match status" value="1"/>
</dbReference>
<evidence type="ECO:0000259" key="10">
    <source>
        <dbReference type="PROSITE" id="PS50011"/>
    </source>
</evidence>
<feature type="region of interest" description="Disordered" evidence="8">
    <location>
        <begin position="331"/>
        <end position="358"/>
    </location>
</feature>
<evidence type="ECO:0000256" key="9">
    <source>
        <dbReference type="SAM" id="Phobius"/>
    </source>
</evidence>
<name>A0ABQ5R7J0_9ACTN</name>
<gene>
    <name evidence="11" type="ORF">Pa4123_76130</name>
</gene>
<dbReference type="SUPFAM" id="SSF56112">
    <property type="entry name" value="Protein kinase-like (PK-like)"/>
    <property type="match status" value="1"/>
</dbReference>
<dbReference type="Gene3D" id="3.30.200.20">
    <property type="entry name" value="Phosphorylase Kinase, domain 1"/>
    <property type="match status" value="1"/>
</dbReference>
<evidence type="ECO:0000313" key="12">
    <source>
        <dbReference type="Proteomes" id="UP001144280"/>
    </source>
</evidence>
<protein>
    <recommendedName>
        <fullName evidence="1">non-specific serine/threonine protein kinase</fullName>
        <ecNumber evidence="1">2.7.11.1</ecNumber>
    </recommendedName>
</protein>
<dbReference type="Gene3D" id="1.10.510.10">
    <property type="entry name" value="Transferase(Phosphotransferase) domain 1"/>
    <property type="match status" value="1"/>
</dbReference>
<evidence type="ECO:0000256" key="7">
    <source>
        <dbReference type="PROSITE-ProRule" id="PRU10141"/>
    </source>
</evidence>
<keyword evidence="2" id="KW-0723">Serine/threonine-protein kinase</keyword>
<feature type="compositionally biased region" description="Pro residues" evidence="8">
    <location>
        <begin position="340"/>
        <end position="354"/>
    </location>
</feature>
<comment type="caution">
    <text evidence="11">The sequence shown here is derived from an EMBL/GenBank/DDBJ whole genome shotgun (WGS) entry which is preliminary data.</text>
</comment>
<feature type="compositionally biased region" description="Pro residues" evidence="8">
    <location>
        <begin position="277"/>
        <end position="288"/>
    </location>
</feature>
<keyword evidence="9" id="KW-1133">Transmembrane helix</keyword>
<dbReference type="EMBL" id="BSDI01000059">
    <property type="protein sequence ID" value="GLI02335.1"/>
    <property type="molecule type" value="Genomic_DNA"/>
</dbReference>
<evidence type="ECO:0000256" key="8">
    <source>
        <dbReference type="SAM" id="MobiDB-lite"/>
    </source>
</evidence>
<feature type="region of interest" description="Disordered" evidence="8">
    <location>
        <begin position="274"/>
        <end position="294"/>
    </location>
</feature>
<keyword evidence="6 7" id="KW-0067">ATP-binding</keyword>
<dbReference type="CDD" id="cd14014">
    <property type="entry name" value="STKc_PknB_like"/>
    <property type="match status" value="1"/>
</dbReference>
<keyword evidence="9" id="KW-0472">Membrane</keyword>
<evidence type="ECO:0000256" key="4">
    <source>
        <dbReference type="ARBA" id="ARBA00022741"/>
    </source>
</evidence>
<evidence type="ECO:0000256" key="3">
    <source>
        <dbReference type="ARBA" id="ARBA00022679"/>
    </source>
</evidence>
<reference evidence="11" key="1">
    <citation type="submission" date="2022-12" db="EMBL/GenBank/DDBJ databases">
        <title>New Phytohabitans aurantiacus sp. RD004123 nov., an actinomycete isolated from soil.</title>
        <authorList>
            <person name="Triningsih D.W."/>
            <person name="Harunari E."/>
            <person name="Igarashi Y."/>
        </authorList>
    </citation>
    <scope>NUCLEOTIDE SEQUENCE</scope>
    <source>
        <strain evidence="11">RD004123</strain>
    </source>
</reference>
<dbReference type="InterPro" id="IPR008271">
    <property type="entry name" value="Ser/Thr_kinase_AS"/>
</dbReference>
<evidence type="ECO:0000313" key="11">
    <source>
        <dbReference type="EMBL" id="GLI02335.1"/>
    </source>
</evidence>
<dbReference type="PROSITE" id="PS00107">
    <property type="entry name" value="PROTEIN_KINASE_ATP"/>
    <property type="match status" value="1"/>
</dbReference>
<dbReference type="SMART" id="SM00220">
    <property type="entry name" value="S_TKc"/>
    <property type="match status" value="1"/>
</dbReference>
<organism evidence="11 12">
    <name type="scientific">Phytohabitans aurantiacus</name>
    <dbReference type="NCBI Taxonomy" id="3016789"/>
    <lineage>
        <taxon>Bacteria</taxon>
        <taxon>Bacillati</taxon>
        <taxon>Actinomycetota</taxon>
        <taxon>Actinomycetes</taxon>
        <taxon>Micromonosporales</taxon>
        <taxon>Micromonosporaceae</taxon>
    </lineage>
</organism>
<keyword evidence="12" id="KW-1185">Reference proteome</keyword>
<dbReference type="PANTHER" id="PTHR43289">
    <property type="entry name" value="MITOGEN-ACTIVATED PROTEIN KINASE KINASE KINASE 20-RELATED"/>
    <property type="match status" value="1"/>
</dbReference>
<accession>A0ABQ5R7J0</accession>
<dbReference type="PROSITE" id="PS50011">
    <property type="entry name" value="PROTEIN_KINASE_DOM"/>
    <property type="match status" value="1"/>
</dbReference>
<sequence length="443" mass="46300">MTPLRPGLRLHDRFTLVERIGLGGMAEVWRADDQILERPVAVKVLAGSLSRDRTLRAATWREAKAAARLAHPNVTQVYDYGEAPLPGGGVAPYLVMELVDGESLADRLRRAPMPWPEAVRTASEVAAALAAAHRLGVVHRDIKPGNVMLTAGGAKVLDFGIAALVDRPEPDRGTVVGTPGYVAPEVLAGAAARPASDVYALGVVLYEALTRRPPSLVMSFAEAAAATPLPLLDVPPEVAALSEALMSFDPADRPRADEAASRLAALVRTAPTVDAPISPPPLAPPPPTLVEARPDRGGANRLLLAGLAGGIIAIGLALTIIAAALLSGSGEPSGLGGGPSPSPTTAAPPSPRPSPTGSTAVINALDNTVTAALGAGRIDAEAARKLRDRIDRLREEAAGDRPERDVRKQANELTKDLDEQLKKGRIDRQTADELRALLRPLLT</sequence>
<evidence type="ECO:0000256" key="5">
    <source>
        <dbReference type="ARBA" id="ARBA00022777"/>
    </source>
</evidence>
<keyword evidence="4 7" id="KW-0547">Nucleotide-binding</keyword>
<keyword evidence="9" id="KW-0812">Transmembrane</keyword>
<dbReference type="EC" id="2.7.11.1" evidence="1"/>
<dbReference type="PROSITE" id="PS00108">
    <property type="entry name" value="PROTEIN_KINASE_ST"/>
    <property type="match status" value="1"/>
</dbReference>
<feature type="transmembrane region" description="Helical" evidence="9">
    <location>
        <begin position="302"/>
        <end position="326"/>
    </location>
</feature>
<dbReference type="Proteomes" id="UP001144280">
    <property type="component" value="Unassembled WGS sequence"/>
</dbReference>
<proteinExistence type="predicted"/>
<dbReference type="InterPro" id="IPR017441">
    <property type="entry name" value="Protein_kinase_ATP_BS"/>
</dbReference>
<dbReference type="InterPro" id="IPR000719">
    <property type="entry name" value="Prot_kinase_dom"/>
</dbReference>
<evidence type="ECO:0000256" key="2">
    <source>
        <dbReference type="ARBA" id="ARBA00022527"/>
    </source>
</evidence>
<keyword evidence="3" id="KW-0808">Transferase</keyword>
<dbReference type="PANTHER" id="PTHR43289:SF6">
    <property type="entry name" value="SERINE_THREONINE-PROTEIN KINASE NEKL-3"/>
    <property type="match status" value="1"/>
</dbReference>